<evidence type="ECO:0000256" key="3">
    <source>
        <dbReference type="ARBA" id="ARBA00023163"/>
    </source>
</evidence>
<feature type="DNA-binding region" description="H-T-H motif" evidence="4">
    <location>
        <begin position="29"/>
        <end position="48"/>
    </location>
</feature>
<reference evidence="6 7" key="1">
    <citation type="submission" date="2017-11" db="EMBL/GenBank/DDBJ databases">
        <title>Genomic Encyclopedia of Archaeal and Bacterial Type Strains, Phase II (KMG-II): From Individual Species to Whole Genera.</title>
        <authorList>
            <person name="Goeker M."/>
        </authorList>
    </citation>
    <scope>NUCLEOTIDE SEQUENCE [LARGE SCALE GENOMIC DNA]</scope>
    <source>
        <strain evidence="6 7">DSM 25625</strain>
    </source>
</reference>
<name>A0A2M9BB99_9MICO</name>
<evidence type="ECO:0000256" key="2">
    <source>
        <dbReference type="ARBA" id="ARBA00023125"/>
    </source>
</evidence>
<dbReference type="PANTHER" id="PTHR30055:SF234">
    <property type="entry name" value="HTH-TYPE TRANSCRIPTIONAL REGULATOR BETI"/>
    <property type="match status" value="1"/>
</dbReference>
<dbReference type="InterPro" id="IPR001647">
    <property type="entry name" value="HTH_TetR"/>
</dbReference>
<comment type="caution">
    <text evidence="6">The sequence shown here is derived from an EMBL/GenBank/DDBJ whole genome shotgun (WGS) entry which is preliminary data.</text>
</comment>
<dbReference type="PROSITE" id="PS50977">
    <property type="entry name" value="HTH_TETR_2"/>
    <property type="match status" value="1"/>
</dbReference>
<dbReference type="SUPFAM" id="SSF46689">
    <property type="entry name" value="Homeodomain-like"/>
    <property type="match status" value="1"/>
</dbReference>
<dbReference type="InterPro" id="IPR025996">
    <property type="entry name" value="MT1864/Rv1816-like_C"/>
</dbReference>
<dbReference type="AlphaFoldDB" id="A0A2M9BB99"/>
<dbReference type="GO" id="GO:0045892">
    <property type="term" value="P:negative regulation of DNA-templated transcription"/>
    <property type="evidence" value="ECO:0007669"/>
    <property type="project" value="InterPro"/>
</dbReference>
<dbReference type="InterPro" id="IPR003012">
    <property type="entry name" value="Tet_transcr_reg_TetR"/>
</dbReference>
<dbReference type="Gene3D" id="1.10.357.10">
    <property type="entry name" value="Tetracycline Repressor, domain 2"/>
    <property type="match status" value="1"/>
</dbReference>
<organism evidence="6 7">
    <name type="scientific">Compostimonas suwonensis</name>
    <dbReference type="NCBI Taxonomy" id="1048394"/>
    <lineage>
        <taxon>Bacteria</taxon>
        <taxon>Bacillati</taxon>
        <taxon>Actinomycetota</taxon>
        <taxon>Actinomycetes</taxon>
        <taxon>Micrococcales</taxon>
        <taxon>Microbacteriaceae</taxon>
        <taxon>Compostimonas</taxon>
    </lineage>
</organism>
<accession>A0A2M9BB99</accession>
<dbReference type="PANTHER" id="PTHR30055">
    <property type="entry name" value="HTH-TYPE TRANSCRIPTIONAL REGULATOR RUTR"/>
    <property type="match status" value="1"/>
</dbReference>
<keyword evidence="2 4" id="KW-0238">DNA-binding</keyword>
<evidence type="ECO:0000256" key="1">
    <source>
        <dbReference type="ARBA" id="ARBA00023015"/>
    </source>
</evidence>
<keyword evidence="3" id="KW-0804">Transcription</keyword>
<dbReference type="Gene3D" id="1.10.10.60">
    <property type="entry name" value="Homeodomain-like"/>
    <property type="match status" value="1"/>
</dbReference>
<dbReference type="RefSeq" id="WP_100346114.1">
    <property type="nucleotide sequence ID" value="NZ_PGFB01000007.1"/>
</dbReference>
<gene>
    <name evidence="6" type="ORF">CLV54_3359</name>
</gene>
<dbReference type="OrthoDB" id="71867at2"/>
<protein>
    <submittedName>
        <fullName evidence="6">Regulatory TetR family protein</fullName>
    </submittedName>
</protein>
<proteinExistence type="predicted"/>
<keyword evidence="7" id="KW-1185">Reference proteome</keyword>
<dbReference type="InterPro" id="IPR036271">
    <property type="entry name" value="Tet_transcr_reg_TetR-rel_C_sf"/>
</dbReference>
<dbReference type="InterPro" id="IPR050109">
    <property type="entry name" value="HTH-type_TetR-like_transc_reg"/>
</dbReference>
<dbReference type="GO" id="GO:0003700">
    <property type="term" value="F:DNA-binding transcription factor activity"/>
    <property type="evidence" value="ECO:0007669"/>
    <property type="project" value="TreeGrafter"/>
</dbReference>
<dbReference type="InterPro" id="IPR009057">
    <property type="entry name" value="Homeodomain-like_sf"/>
</dbReference>
<dbReference type="GO" id="GO:0046677">
    <property type="term" value="P:response to antibiotic"/>
    <property type="evidence" value="ECO:0007669"/>
    <property type="project" value="InterPro"/>
</dbReference>
<dbReference type="Pfam" id="PF13305">
    <property type="entry name" value="TetR_C_33"/>
    <property type="match status" value="1"/>
</dbReference>
<dbReference type="EMBL" id="PGFB01000007">
    <property type="protein sequence ID" value="PJJ55222.1"/>
    <property type="molecule type" value="Genomic_DNA"/>
</dbReference>
<dbReference type="Proteomes" id="UP000230161">
    <property type="component" value="Unassembled WGS sequence"/>
</dbReference>
<evidence type="ECO:0000313" key="7">
    <source>
        <dbReference type="Proteomes" id="UP000230161"/>
    </source>
</evidence>
<dbReference type="Pfam" id="PF00440">
    <property type="entry name" value="TetR_N"/>
    <property type="match status" value="1"/>
</dbReference>
<keyword evidence="1" id="KW-0805">Transcription regulation</keyword>
<evidence type="ECO:0000259" key="5">
    <source>
        <dbReference type="PROSITE" id="PS50977"/>
    </source>
</evidence>
<dbReference type="SUPFAM" id="SSF48498">
    <property type="entry name" value="Tetracyclin repressor-like, C-terminal domain"/>
    <property type="match status" value="1"/>
</dbReference>
<dbReference type="GO" id="GO:0000976">
    <property type="term" value="F:transcription cis-regulatory region binding"/>
    <property type="evidence" value="ECO:0007669"/>
    <property type="project" value="TreeGrafter"/>
</dbReference>
<sequence>MPTPDRTSLDAIVTAGRDILESNGPAGLTMQAVAVRVGVKAPSLYKRVKDRNALLRLVADATVDDLAARLTGSGGLPELARTFRAFARERPEAFRVMFSGDASPDALARVSAPVLRLAGELVGEHDALSAARLITAWASGFITMELAGAFQLGGSIDEAFEFGLERLARALSTS</sequence>
<feature type="domain" description="HTH tetR-type" evidence="5">
    <location>
        <begin position="6"/>
        <end position="66"/>
    </location>
</feature>
<evidence type="ECO:0000313" key="6">
    <source>
        <dbReference type="EMBL" id="PJJ55222.1"/>
    </source>
</evidence>
<dbReference type="PRINTS" id="PR00400">
    <property type="entry name" value="TETREPRESSOR"/>
</dbReference>
<evidence type="ECO:0000256" key="4">
    <source>
        <dbReference type="PROSITE-ProRule" id="PRU00335"/>
    </source>
</evidence>